<evidence type="ECO:0000256" key="4">
    <source>
        <dbReference type="ARBA" id="ARBA00022823"/>
    </source>
</evidence>
<dbReference type="PANTHER" id="PTHR43178">
    <property type="entry name" value="DIHYDROLIPOAMIDE ACETYLTRANSFERASE COMPONENT OF PYRUVATE DEHYDROGENASE COMPLEX"/>
    <property type="match status" value="1"/>
</dbReference>
<dbReference type="CDD" id="cd06849">
    <property type="entry name" value="lipoyl_domain"/>
    <property type="match status" value="1"/>
</dbReference>
<dbReference type="InterPro" id="IPR001078">
    <property type="entry name" value="2-oxoacid_DH_actylTfrase"/>
</dbReference>
<name>A0ABP6T0M0_9ACTN</name>
<dbReference type="Gene3D" id="2.40.50.100">
    <property type="match status" value="1"/>
</dbReference>
<keyword evidence="5 6" id="KW-0012">Acyltransferase</keyword>
<dbReference type="Pfam" id="PF00364">
    <property type="entry name" value="Biotin_lipoyl"/>
    <property type="match status" value="1"/>
</dbReference>
<evidence type="ECO:0000259" key="7">
    <source>
        <dbReference type="Pfam" id="PF00198"/>
    </source>
</evidence>
<dbReference type="RefSeq" id="WP_345729322.1">
    <property type="nucleotide sequence ID" value="NZ_BAAAYN010000023.1"/>
</dbReference>
<evidence type="ECO:0000313" key="10">
    <source>
        <dbReference type="Proteomes" id="UP001501676"/>
    </source>
</evidence>
<reference evidence="10" key="1">
    <citation type="journal article" date="2019" name="Int. J. Syst. Evol. Microbiol.">
        <title>The Global Catalogue of Microorganisms (GCM) 10K type strain sequencing project: providing services to taxonomists for standard genome sequencing and annotation.</title>
        <authorList>
            <consortium name="The Broad Institute Genomics Platform"/>
            <consortium name="The Broad Institute Genome Sequencing Center for Infectious Disease"/>
            <person name="Wu L."/>
            <person name="Ma J."/>
        </authorList>
    </citation>
    <scope>NUCLEOTIDE SEQUENCE [LARGE SCALE GENOMIC DNA]</scope>
    <source>
        <strain evidence="10">JCM 9458</strain>
    </source>
</reference>
<accession>A0ABP6T0M0</accession>
<evidence type="ECO:0000256" key="1">
    <source>
        <dbReference type="ARBA" id="ARBA00001938"/>
    </source>
</evidence>
<sequence length="381" mass="39278">MTEVRIPKLNSNDTTYTLVSWLVAAGAAVRAGDLVATVETSKAAEDLASDADGVLHQLIGEGSDCAVGQVIGRVLPVSVDPAGAATATDGDAGPIITEPARRLMAERGIDLAAVRALNRPLIRTADIEALAPRAEAPDSAPAEAGAESGRVEPLSPVQRAVAAVVSASHRSIPTGFVAIRVPVDAALRHAQELTGVHRCLIGLPELVVASLGAVAERFPYCFGAYVEPDAVRLAERIDVGVTIDVGQGLHVPVVRDVAATPLADIAKTLMRFRLTAMRGTFRAGDLTGASVLLALHTDEDVSVAVPMVLPGTVCALSLGGNERVVQLDAAGAPVAHTVVQLGVAYDHRVVNGAQAVELLRAIREVLLAPATLAPASTPRSS</sequence>
<evidence type="ECO:0000256" key="5">
    <source>
        <dbReference type="ARBA" id="ARBA00023315"/>
    </source>
</evidence>
<dbReference type="InterPro" id="IPR003016">
    <property type="entry name" value="2-oxoA_DH_lipoyl-BS"/>
</dbReference>
<evidence type="ECO:0000256" key="2">
    <source>
        <dbReference type="ARBA" id="ARBA00007317"/>
    </source>
</evidence>
<evidence type="ECO:0000259" key="8">
    <source>
        <dbReference type="Pfam" id="PF00364"/>
    </source>
</evidence>
<dbReference type="InterPro" id="IPR011053">
    <property type="entry name" value="Single_hybrid_motif"/>
</dbReference>
<keyword evidence="4 6" id="KW-0450">Lipoyl</keyword>
<comment type="caution">
    <text evidence="9">The sequence shown here is derived from an EMBL/GenBank/DDBJ whole genome shotgun (WGS) entry which is preliminary data.</text>
</comment>
<dbReference type="InterPro" id="IPR023213">
    <property type="entry name" value="CAT-like_dom_sf"/>
</dbReference>
<dbReference type="Proteomes" id="UP001501676">
    <property type="component" value="Unassembled WGS sequence"/>
</dbReference>
<keyword evidence="3 6" id="KW-0808">Transferase</keyword>
<dbReference type="InterPro" id="IPR000089">
    <property type="entry name" value="Biotin_lipoyl"/>
</dbReference>
<dbReference type="PROSITE" id="PS00189">
    <property type="entry name" value="LIPOYL"/>
    <property type="match status" value="1"/>
</dbReference>
<gene>
    <name evidence="9" type="ORF">GCM10020369_36440</name>
</gene>
<dbReference type="PANTHER" id="PTHR43178:SF5">
    <property type="entry name" value="LIPOAMIDE ACYLTRANSFERASE COMPONENT OF BRANCHED-CHAIN ALPHA-KETO ACID DEHYDROGENASE COMPLEX, MITOCHONDRIAL"/>
    <property type="match status" value="1"/>
</dbReference>
<evidence type="ECO:0000313" key="9">
    <source>
        <dbReference type="EMBL" id="GAA3388811.1"/>
    </source>
</evidence>
<dbReference type="EMBL" id="BAAAYN010000023">
    <property type="protein sequence ID" value="GAA3388811.1"/>
    <property type="molecule type" value="Genomic_DNA"/>
</dbReference>
<dbReference type="InterPro" id="IPR050743">
    <property type="entry name" value="2-oxoacid_DH_E2_comp"/>
</dbReference>
<comment type="similarity">
    <text evidence="2 6">Belongs to the 2-oxoacid dehydrogenase family.</text>
</comment>
<dbReference type="EC" id="2.3.1.-" evidence="6"/>
<dbReference type="SUPFAM" id="SSF51230">
    <property type="entry name" value="Single hybrid motif"/>
    <property type="match status" value="1"/>
</dbReference>
<dbReference type="Gene3D" id="3.30.559.10">
    <property type="entry name" value="Chloramphenicol acetyltransferase-like domain"/>
    <property type="match status" value="1"/>
</dbReference>
<dbReference type="SUPFAM" id="SSF52777">
    <property type="entry name" value="CoA-dependent acyltransferases"/>
    <property type="match status" value="1"/>
</dbReference>
<evidence type="ECO:0000256" key="6">
    <source>
        <dbReference type="RuleBase" id="RU003423"/>
    </source>
</evidence>
<comment type="cofactor">
    <cofactor evidence="1 6">
        <name>(R)-lipoate</name>
        <dbReference type="ChEBI" id="CHEBI:83088"/>
    </cofactor>
</comment>
<feature type="domain" description="Lipoyl-binding" evidence="8">
    <location>
        <begin position="3"/>
        <end position="72"/>
    </location>
</feature>
<dbReference type="Pfam" id="PF00198">
    <property type="entry name" value="2-oxoacid_dh"/>
    <property type="match status" value="1"/>
</dbReference>
<feature type="domain" description="2-oxoacid dehydrogenase acyltransferase catalytic" evidence="7">
    <location>
        <begin position="150"/>
        <end position="372"/>
    </location>
</feature>
<evidence type="ECO:0000256" key="3">
    <source>
        <dbReference type="ARBA" id="ARBA00022679"/>
    </source>
</evidence>
<organism evidence="9 10">
    <name type="scientific">Cryptosporangium minutisporangium</name>
    <dbReference type="NCBI Taxonomy" id="113569"/>
    <lineage>
        <taxon>Bacteria</taxon>
        <taxon>Bacillati</taxon>
        <taxon>Actinomycetota</taxon>
        <taxon>Actinomycetes</taxon>
        <taxon>Cryptosporangiales</taxon>
        <taxon>Cryptosporangiaceae</taxon>
        <taxon>Cryptosporangium</taxon>
    </lineage>
</organism>
<protein>
    <recommendedName>
        <fullName evidence="6">Dihydrolipoamide acetyltransferase component of pyruvate dehydrogenase complex</fullName>
        <ecNumber evidence="6">2.3.1.-</ecNumber>
    </recommendedName>
</protein>
<proteinExistence type="inferred from homology"/>
<keyword evidence="10" id="KW-1185">Reference proteome</keyword>